<dbReference type="EMBL" id="LR828261">
    <property type="protein sequence ID" value="CAD0337769.1"/>
    <property type="molecule type" value="Genomic_DNA"/>
</dbReference>
<reference evidence="2" key="1">
    <citation type="submission" date="2020-07" db="EMBL/GenBank/DDBJ databases">
        <authorList>
            <person name="Pothier F. J."/>
        </authorList>
    </citation>
    <scope>NUCLEOTIDE SEQUENCE</scope>
    <source>
        <strain evidence="2">CFBP 2533</strain>
    </source>
</reference>
<organism evidence="2">
    <name type="scientific">Xanthomonas hortorum pv. pelargonii</name>
    <dbReference type="NCBI Taxonomy" id="453602"/>
    <lineage>
        <taxon>Bacteria</taxon>
        <taxon>Pseudomonadati</taxon>
        <taxon>Pseudomonadota</taxon>
        <taxon>Gammaproteobacteria</taxon>
        <taxon>Lysobacterales</taxon>
        <taxon>Lysobacteraceae</taxon>
        <taxon>Xanthomonas</taxon>
    </lineage>
</organism>
<accession>A0A6V7DNM0</accession>
<dbReference type="InterPro" id="IPR011990">
    <property type="entry name" value="TPR-like_helical_dom_sf"/>
</dbReference>
<feature type="transmembrane region" description="Helical" evidence="1">
    <location>
        <begin position="9"/>
        <end position="28"/>
    </location>
</feature>
<evidence type="ECO:0000313" key="2">
    <source>
        <dbReference type="EMBL" id="CAD0337762.1"/>
    </source>
</evidence>
<dbReference type="AlphaFoldDB" id="A0A6V7DNM0"/>
<dbReference type="RefSeq" id="WP_233366656.1">
    <property type="nucleotide sequence ID" value="NZ_CP103838.1"/>
</dbReference>
<keyword evidence="1" id="KW-0812">Transmembrane</keyword>
<proteinExistence type="predicted"/>
<dbReference type="EMBL" id="LR828261">
    <property type="protein sequence ID" value="CAD0337762.1"/>
    <property type="molecule type" value="Genomic_DNA"/>
</dbReference>
<sequence>MNKSKKNKYFFSAAALLVIAGVFTYVFYSPTRSPGSTVDDNTEGAKQRAQPRVSAPVATLIADRKIDSDVVKRQGPKAFSIVRNKKRPPGDVAKYIDSLLQRSESGDAVATYSIYLAALECKNTLSGSASRSALAHQASATGEGYLKSAESSLDDCANLANRPELLNGEWLKKAAEQGSLEAQLMYARDTTSIIGSRQDYLKDPEKLVQYKKDAARFLEGAAQQGSVDALLAIAGDSQRGIMAPKDPVKSFAYYMAAQKTGSNVYLDKIVDNYSSTLSRDQMRAAHEQAEAIYENCCR</sequence>
<keyword evidence="1" id="KW-1133">Transmembrane helix</keyword>
<protein>
    <recommendedName>
        <fullName evidence="3">Sel1 repeat family protein</fullName>
    </recommendedName>
</protein>
<evidence type="ECO:0000256" key="1">
    <source>
        <dbReference type="SAM" id="Phobius"/>
    </source>
</evidence>
<keyword evidence="1" id="KW-0472">Membrane</keyword>
<gene>
    <name evidence="2" type="ORF">CFBP2533_25710</name>
</gene>
<dbReference type="Gene3D" id="1.25.40.10">
    <property type="entry name" value="Tetratricopeptide repeat domain"/>
    <property type="match status" value="1"/>
</dbReference>
<name>A0A6V7DNM0_9XANT</name>
<evidence type="ECO:0008006" key="3">
    <source>
        <dbReference type="Google" id="ProtNLM"/>
    </source>
</evidence>
<dbReference type="SUPFAM" id="SSF81901">
    <property type="entry name" value="HCP-like"/>
    <property type="match status" value="1"/>
</dbReference>